<dbReference type="Pfam" id="PF22754">
    <property type="entry name" value="bHLH-TF_ACT-like_plant"/>
    <property type="match status" value="1"/>
</dbReference>
<dbReference type="PANTHER" id="PTHR31945">
    <property type="entry name" value="TRANSCRIPTION FACTOR SCREAM2-RELATED"/>
    <property type="match status" value="1"/>
</dbReference>
<dbReference type="GO" id="GO:0003700">
    <property type="term" value="F:DNA-binding transcription factor activity"/>
    <property type="evidence" value="ECO:0007669"/>
    <property type="project" value="TreeGrafter"/>
</dbReference>
<dbReference type="eggNOG" id="ENOG502S39T">
    <property type="taxonomic scope" value="Eukaryota"/>
</dbReference>
<dbReference type="Proteomes" id="UP000030645">
    <property type="component" value="Unassembled WGS sequence"/>
</dbReference>
<dbReference type="KEGG" id="mnt:21389256"/>
<evidence type="ECO:0000256" key="2">
    <source>
        <dbReference type="ARBA" id="ARBA00023242"/>
    </source>
</evidence>
<accession>W9S2I7</accession>
<dbReference type="InterPro" id="IPR054502">
    <property type="entry name" value="bHLH-TF_ACT-like_plant"/>
</dbReference>
<dbReference type="OrthoDB" id="1057417at2759"/>
<reference evidence="5" key="1">
    <citation type="submission" date="2013-01" db="EMBL/GenBank/DDBJ databases">
        <title>Draft Genome Sequence of a Mulberry Tree, Morus notabilis C.K. Schneid.</title>
        <authorList>
            <person name="He N."/>
            <person name="Zhao S."/>
        </authorList>
    </citation>
    <scope>NUCLEOTIDE SEQUENCE</scope>
</reference>
<feature type="domain" description="Plant bHLH transcription factor ACT-like" evidence="3">
    <location>
        <begin position="80"/>
        <end position="164"/>
    </location>
</feature>
<dbReference type="PANTHER" id="PTHR31945:SF27">
    <property type="entry name" value="TRANSCRIPTION FACTOR BHLH35-LIKE PROTEIN"/>
    <property type="match status" value="1"/>
</dbReference>
<protein>
    <recommendedName>
        <fullName evidence="3">Plant bHLH transcription factor ACT-like domain-containing protein</fullName>
    </recommendedName>
</protein>
<dbReference type="AlphaFoldDB" id="W9S2I7"/>
<evidence type="ECO:0000259" key="3">
    <source>
        <dbReference type="Pfam" id="PF22754"/>
    </source>
</evidence>
<proteinExistence type="predicted"/>
<comment type="subcellular location">
    <subcellularLocation>
        <location evidence="1">Nucleus</location>
    </subcellularLocation>
</comment>
<dbReference type="GO" id="GO:0005634">
    <property type="term" value="C:nucleus"/>
    <property type="evidence" value="ECO:0007669"/>
    <property type="project" value="UniProtKB-SubCell"/>
</dbReference>
<dbReference type="GO" id="GO:0043565">
    <property type="term" value="F:sequence-specific DNA binding"/>
    <property type="evidence" value="ECO:0007669"/>
    <property type="project" value="TreeGrafter"/>
</dbReference>
<sequence>MGSSRLQKRIALRRKLHILRALNTSSKSHVKSSSTILMNTFLYIYLLKLKLEAVKRVYSNLLAIKNDYLNLTKNFHVPKEVKVEKTEEGSFDVRVRCEKGEDTLVSVLEAFEEMNLSVLQASVSCEDIWFSMEATVVAQTHDHHDDQASLNVKSITQAITKAISHH</sequence>
<keyword evidence="2" id="KW-0539">Nucleus</keyword>
<dbReference type="STRING" id="981085.W9S2I7"/>
<dbReference type="EMBL" id="KE344890">
    <property type="protein sequence ID" value="EXB84037.1"/>
    <property type="molecule type" value="Genomic_DNA"/>
</dbReference>
<name>W9S2I7_9ROSA</name>
<evidence type="ECO:0000313" key="5">
    <source>
        <dbReference type="Proteomes" id="UP000030645"/>
    </source>
</evidence>
<organism evidence="4 5">
    <name type="scientific">Morus notabilis</name>
    <dbReference type="NCBI Taxonomy" id="981085"/>
    <lineage>
        <taxon>Eukaryota</taxon>
        <taxon>Viridiplantae</taxon>
        <taxon>Streptophyta</taxon>
        <taxon>Embryophyta</taxon>
        <taxon>Tracheophyta</taxon>
        <taxon>Spermatophyta</taxon>
        <taxon>Magnoliopsida</taxon>
        <taxon>eudicotyledons</taxon>
        <taxon>Gunneridae</taxon>
        <taxon>Pentapetalae</taxon>
        <taxon>rosids</taxon>
        <taxon>fabids</taxon>
        <taxon>Rosales</taxon>
        <taxon>Moraceae</taxon>
        <taxon>Moreae</taxon>
        <taxon>Morus</taxon>
    </lineage>
</organism>
<keyword evidence="5" id="KW-1185">Reference proteome</keyword>
<evidence type="ECO:0000313" key="4">
    <source>
        <dbReference type="EMBL" id="EXB84037.1"/>
    </source>
</evidence>
<evidence type="ECO:0000256" key="1">
    <source>
        <dbReference type="ARBA" id="ARBA00004123"/>
    </source>
</evidence>
<dbReference type="InterPro" id="IPR051358">
    <property type="entry name" value="TF_AMS/ICE1/BHLH6-like"/>
</dbReference>
<gene>
    <name evidence="4" type="ORF">L484_005801</name>
</gene>